<protein>
    <submittedName>
        <fullName evidence="2">Uncharacterized protein</fullName>
    </submittedName>
</protein>
<dbReference type="AlphaFoldDB" id="A0A5C3F472"/>
<proteinExistence type="predicted"/>
<sequence length="199" mass="21246">MKPFSVLLPVVLLAAVAGAAPAKNGFPPLPKGQTLWGYQSFQQYGTLRLATEDQNGEGILTFLASDSSYTWDIQTRSGKFGFASVLNDPPFKSGASVFCGQQTRALETVCERLVGPPQSGSTSGAFTDIFLVGESRSRLLFGAAPADLVTRILTWPPRPPRTRELSQYAEGGRHPADGAVWQEAGVNATATPSCRALEN</sequence>
<accession>A0A5C3F472</accession>
<evidence type="ECO:0000313" key="3">
    <source>
        <dbReference type="Proteomes" id="UP000323386"/>
    </source>
</evidence>
<gene>
    <name evidence="2" type="ORF">PSFLO_04785</name>
</gene>
<name>A0A5C3F472_9BASI</name>
<dbReference type="EMBL" id="OOIP01000013">
    <property type="protein sequence ID" value="SPO39304.1"/>
    <property type="molecule type" value="Genomic_DNA"/>
</dbReference>
<feature type="chain" id="PRO_5022909424" evidence="1">
    <location>
        <begin position="23"/>
        <end position="199"/>
    </location>
</feature>
<keyword evidence="3" id="KW-1185">Reference proteome</keyword>
<keyword evidence="1" id="KW-0732">Signal</keyword>
<organism evidence="2 3">
    <name type="scientific">Pseudozyma flocculosa</name>
    <dbReference type="NCBI Taxonomy" id="84751"/>
    <lineage>
        <taxon>Eukaryota</taxon>
        <taxon>Fungi</taxon>
        <taxon>Dikarya</taxon>
        <taxon>Basidiomycota</taxon>
        <taxon>Ustilaginomycotina</taxon>
        <taxon>Ustilaginomycetes</taxon>
        <taxon>Ustilaginales</taxon>
        <taxon>Ustilaginaceae</taxon>
        <taxon>Pseudozyma</taxon>
    </lineage>
</organism>
<evidence type="ECO:0000313" key="2">
    <source>
        <dbReference type="EMBL" id="SPO39304.1"/>
    </source>
</evidence>
<feature type="signal peptide" evidence="1">
    <location>
        <begin position="1"/>
        <end position="22"/>
    </location>
</feature>
<evidence type="ECO:0000256" key="1">
    <source>
        <dbReference type="SAM" id="SignalP"/>
    </source>
</evidence>
<dbReference type="Proteomes" id="UP000323386">
    <property type="component" value="Unassembled WGS sequence"/>
</dbReference>
<reference evidence="2 3" key="1">
    <citation type="submission" date="2018-03" db="EMBL/GenBank/DDBJ databases">
        <authorList>
            <person name="Guldener U."/>
        </authorList>
    </citation>
    <scope>NUCLEOTIDE SEQUENCE [LARGE SCALE GENOMIC DNA]</scope>
    <source>
        <strain evidence="2 3">DAOM196992</strain>
    </source>
</reference>